<dbReference type="EMBL" id="KB201750">
    <property type="protein sequence ID" value="ESO94712.1"/>
    <property type="molecule type" value="Genomic_DNA"/>
</dbReference>
<keyword evidence="2" id="KW-1185">Reference proteome</keyword>
<dbReference type="HOGENOM" id="CLU_2309165_0_0_1"/>
<gene>
    <name evidence="1" type="ORF">LOTGIDRAFT_160945</name>
</gene>
<evidence type="ECO:0000313" key="2">
    <source>
        <dbReference type="Proteomes" id="UP000030746"/>
    </source>
</evidence>
<dbReference type="Proteomes" id="UP000030746">
    <property type="component" value="Unassembled WGS sequence"/>
</dbReference>
<protein>
    <submittedName>
        <fullName evidence="1">Uncharacterized protein</fullName>
    </submittedName>
</protein>
<dbReference type="RefSeq" id="XP_009054453.1">
    <property type="nucleotide sequence ID" value="XM_009056205.1"/>
</dbReference>
<organism evidence="1 2">
    <name type="scientific">Lottia gigantea</name>
    <name type="common">Giant owl limpet</name>
    <dbReference type="NCBI Taxonomy" id="225164"/>
    <lineage>
        <taxon>Eukaryota</taxon>
        <taxon>Metazoa</taxon>
        <taxon>Spiralia</taxon>
        <taxon>Lophotrochozoa</taxon>
        <taxon>Mollusca</taxon>
        <taxon>Gastropoda</taxon>
        <taxon>Patellogastropoda</taxon>
        <taxon>Lottioidea</taxon>
        <taxon>Lottiidae</taxon>
        <taxon>Lottia</taxon>
    </lineage>
</organism>
<dbReference type="GeneID" id="20238541"/>
<proteinExistence type="predicted"/>
<sequence>MCLSRLVTQKKVFFQTSHWDLKDFTEYGKCIMIETSAMLKGFEYKYCLVNGQRHEFERVHHMIKRSGYRKEANRTFIRVLEPRLKQVTEYLRKHLRHKKK</sequence>
<dbReference type="CTD" id="20238541"/>
<dbReference type="KEGG" id="lgi:LOTGIDRAFT_160945"/>
<reference evidence="1 2" key="1">
    <citation type="journal article" date="2013" name="Nature">
        <title>Insights into bilaterian evolution from three spiralian genomes.</title>
        <authorList>
            <person name="Simakov O."/>
            <person name="Marletaz F."/>
            <person name="Cho S.J."/>
            <person name="Edsinger-Gonzales E."/>
            <person name="Havlak P."/>
            <person name="Hellsten U."/>
            <person name="Kuo D.H."/>
            <person name="Larsson T."/>
            <person name="Lv J."/>
            <person name="Arendt D."/>
            <person name="Savage R."/>
            <person name="Osoegawa K."/>
            <person name="de Jong P."/>
            <person name="Grimwood J."/>
            <person name="Chapman J.A."/>
            <person name="Shapiro H."/>
            <person name="Aerts A."/>
            <person name="Otillar R.P."/>
            <person name="Terry A.Y."/>
            <person name="Boore J.L."/>
            <person name="Grigoriev I.V."/>
            <person name="Lindberg D.R."/>
            <person name="Seaver E.C."/>
            <person name="Weisblat D.A."/>
            <person name="Putnam N.H."/>
            <person name="Rokhsar D.S."/>
        </authorList>
    </citation>
    <scope>NUCLEOTIDE SEQUENCE [LARGE SCALE GENOMIC DNA]</scope>
</reference>
<name>V4ACY0_LOTGI</name>
<accession>V4ACY0</accession>
<dbReference type="AlphaFoldDB" id="V4ACY0"/>
<evidence type="ECO:0000313" key="1">
    <source>
        <dbReference type="EMBL" id="ESO94712.1"/>
    </source>
</evidence>